<evidence type="ECO:0000256" key="5">
    <source>
        <dbReference type="SAM" id="MobiDB-lite"/>
    </source>
</evidence>
<dbReference type="OrthoDB" id="26203at2759"/>
<comment type="subcellular location">
    <subcellularLocation>
        <location evidence="1">Membrane</location>
        <topology evidence="1">Multi-pass membrane protein</topology>
    </subcellularLocation>
</comment>
<feature type="transmembrane region" description="Helical" evidence="6">
    <location>
        <begin position="287"/>
        <end position="309"/>
    </location>
</feature>
<sequence length="538" mass="59640">MSSLDGVNLCPEPFFDAKLFDDGGFVEGRLCQQTGELSCCLPCPLTHWVYPDYFETVTDVANWVATVSAICCVFLILSWTVLPVNKTNRHYLSICLTIGIFIMSLGFVIPLAAQPDQCFNRITPNSMHTSSVCGASGSMLMLGGWSAVMWAFLRSLHLHLQICWQMLVGRPFMIFAQVAGWGVPLLALALGLIFSGVSFRFGQTCHIVHKNSLADFWVPLLVFAGATVVITFATFGYCIKVYLASLSDTSGSSEGSSLPAYSTTASHQNISPRQAYRRIRRVISLQWRGIAIVLIIITDVIFFSVVFVFQDNVMQSVTNDPTKAAEWSKCLIQYSGNKEKCLGEASSLVVNDATVTAVLFLLALNGIWILFLMGRWTMVTGWLDMLHCTGRRRNPEFISADARAEPAAKDTRSYEMLSKDTSVEVTPLDPVMRSPSPVWRDYSANAYNTTAPVPTATAATSESADGRHTPDYFGHSARYHAPTQSFSTPRQPSSPPRRESWDPQRTYAQPQKAYHGRQQSQASNYEDMTMNPLGMNRI</sequence>
<feature type="transmembrane region" description="Helical" evidence="6">
    <location>
        <begin position="353"/>
        <end position="373"/>
    </location>
</feature>
<accession>A0A9P5D5N3</accession>
<protein>
    <submittedName>
        <fullName evidence="8">7 transmembrane receptor (Secretin family)</fullName>
    </submittedName>
</protein>
<keyword evidence="3 6" id="KW-1133">Transmembrane helix</keyword>
<dbReference type="Pfam" id="PF00002">
    <property type="entry name" value="7tm_2"/>
    <property type="match status" value="1"/>
</dbReference>
<evidence type="ECO:0000313" key="8">
    <source>
        <dbReference type="EMBL" id="KAF4123965.1"/>
    </source>
</evidence>
<proteinExistence type="predicted"/>
<feature type="transmembrane region" description="Helical" evidence="6">
    <location>
        <begin position="174"/>
        <end position="196"/>
    </location>
</feature>
<feature type="region of interest" description="Disordered" evidence="5">
    <location>
        <begin position="453"/>
        <end position="538"/>
    </location>
</feature>
<dbReference type="GO" id="GO:0007166">
    <property type="term" value="P:cell surface receptor signaling pathway"/>
    <property type="evidence" value="ECO:0007669"/>
    <property type="project" value="InterPro"/>
</dbReference>
<dbReference type="GO" id="GO:0016020">
    <property type="term" value="C:membrane"/>
    <property type="evidence" value="ECO:0007669"/>
    <property type="project" value="UniProtKB-SubCell"/>
</dbReference>
<dbReference type="Gene3D" id="1.20.1070.10">
    <property type="entry name" value="Rhodopsin 7-helix transmembrane proteins"/>
    <property type="match status" value="1"/>
</dbReference>
<keyword evidence="9" id="KW-1185">Reference proteome</keyword>
<evidence type="ECO:0000259" key="7">
    <source>
        <dbReference type="PROSITE" id="PS50261"/>
    </source>
</evidence>
<feature type="transmembrane region" description="Helical" evidence="6">
    <location>
        <begin position="134"/>
        <end position="153"/>
    </location>
</feature>
<evidence type="ECO:0000256" key="3">
    <source>
        <dbReference type="ARBA" id="ARBA00022989"/>
    </source>
</evidence>
<evidence type="ECO:0000256" key="2">
    <source>
        <dbReference type="ARBA" id="ARBA00022692"/>
    </source>
</evidence>
<dbReference type="AlphaFoldDB" id="A0A9P5D5N3"/>
<feature type="compositionally biased region" description="Polar residues" evidence="5">
    <location>
        <begin position="517"/>
        <end position="526"/>
    </location>
</feature>
<dbReference type="EMBL" id="JAANYQ010000005">
    <property type="protein sequence ID" value="KAF4123965.1"/>
    <property type="molecule type" value="Genomic_DNA"/>
</dbReference>
<comment type="caution">
    <text evidence="8">The sequence shown here is derived from an EMBL/GenBank/DDBJ whole genome shotgun (WGS) entry which is preliminary data.</text>
</comment>
<dbReference type="PROSITE" id="PS50261">
    <property type="entry name" value="G_PROTEIN_RECEP_F2_4"/>
    <property type="match status" value="1"/>
</dbReference>
<dbReference type="RefSeq" id="XP_035322617.1">
    <property type="nucleotide sequence ID" value="XM_035467651.1"/>
</dbReference>
<organism evidence="8 9">
    <name type="scientific">Geosmithia morbida</name>
    <dbReference type="NCBI Taxonomy" id="1094350"/>
    <lineage>
        <taxon>Eukaryota</taxon>
        <taxon>Fungi</taxon>
        <taxon>Dikarya</taxon>
        <taxon>Ascomycota</taxon>
        <taxon>Pezizomycotina</taxon>
        <taxon>Sordariomycetes</taxon>
        <taxon>Hypocreomycetidae</taxon>
        <taxon>Hypocreales</taxon>
        <taxon>Bionectriaceae</taxon>
        <taxon>Geosmithia</taxon>
    </lineage>
</organism>
<feature type="transmembrane region" description="Helical" evidence="6">
    <location>
        <begin position="94"/>
        <end position="114"/>
    </location>
</feature>
<dbReference type="InterPro" id="IPR000832">
    <property type="entry name" value="GPCR_2_secretin-like"/>
</dbReference>
<dbReference type="InterPro" id="IPR053247">
    <property type="entry name" value="GPCR_GPR1/git3-like"/>
</dbReference>
<feature type="compositionally biased region" description="Low complexity" evidence="5">
    <location>
        <begin position="482"/>
        <end position="491"/>
    </location>
</feature>
<dbReference type="PANTHER" id="PTHR42058:SF1">
    <property type="entry name" value="G-PROTEIN COUPLED RECEPTORS FAMILY 2 PROFILE 2 DOMAIN-CONTAINING PROTEIN"/>
    <property type="match status" value="1"/>
</dbReference>
<feature type="transmembrane region" description="Helical" evidence="6">
    <location>
        <begin position="60"/>
        <end position="82"/>
    </location>
</feature>
<keyword evidence="2 6" id="KW-0812">Transmembrane</keyword>
<keyword evidence="8" id="KW-0675">Receptor</keyword>
<keyword evidence="4 6" id="KW-0472">Membrane</keyword>
<name>A0A9P5D5N3_9HYPO</name>
<dbReference type="InterPro" id="IPR017981">
    <property type="entry name" value="GPCR_2-like_7TM"/>
</dbReference>
<feature type="domain" description="G-protein coupled receptors family 2 profile 2" evidence="7">
    <location>
        <begin position="54"/>
        <end position="218"/>
    </location>
</feature>
<evidence type="ECO:0000256" key="4">
    <source>
        <dbReference type="ARBA" id="ARBA00023136"/>
    </source>
</evidence>
<evidence type="ECO:0000256" key="1">
    <source>
        <dbReference type="ARBA" id="ARBA00004141"/>
    </source>
</evidence>
<dbReference type="GO" id="GO:0004930">
    <property type="term" value="F:G protein-coupled receptor activity"/>
    <property type="evidence" value="ECO:0007669"/>
    <property type="project" value="InterPro"/>
</dbReference>
<evidence type="ECO:0000313" key="9">
    <source>
        <dbReference type="Proteomes" id="UP000749293"/>
    </source>
</evidence>
<dbReference type="GeneID" id="55971906"/>
<reference evidence="8" key="1">
    <citation type="submission" date="2020-03" db="EMBL/GenBank/DDBJ databases">
        <title>Site-based positive gene gene selection in Geosmithia morbida across the United States reveals a broad range of putative effectors and factors for local host and environmental adapation.</title>
        <authorList>
            <person name="Onufrak A."/>
            <person name="Murdoch R.W."/>
            <person name="Gazis R."/>
            <person name="Huff M."/>
            <person name="Staton M."/>
            <person name="Klingeman W."/>
            <person name="Hadziabdic D."/>
        </authorList>
    </citation>
    <scope>NUCLEOTIDE SEQUENCE</scope>
    <source>
        <strain evidence="8">1262</strain>
    </source>
</reference>
<dbReference type="PANTHER" id="PTHR42058">
    <property type="entry name" value="G_PROTEIN_RECEP_F2_4 DOMAIN-CONTAINING PROTEIN"/>
    <property type="match status" value="1"/>
</dbReference>
<dbReference type="Proteomes" id="UP000749293">
    <property type="component" value="Unassembled WGS sequence"/>
</dbReference>
<evidence type="ECO:0000256" key="6">
    <source>
        <dbReference type="SAM" id="Phobius"/>
    </source>
</evidence>
<gene>
    <name evidence="8" type="ORF">GMORB2_5681</name>
</gene>
<feature type="transmembrane region" description="Helical" evidence="6">
    <location>
        <begin position="216"/>
        <end position="239"/>
    </location>
</feature>